<dbReference type="PANTHER" id="PTHR23028">
    <property type="entry name" value="ACETYLTRANSFERASE"/>
    <property type="match status" value="1"/>
</dbReference>
<dbReference type="PANTHER" id="PTHR23028:SF53">
    <property type="entry name" value="ACYL_TRANSF_3 DOMAIN-CONTAINING PROTEIN"/>
    <property type="match status" value="1"/>
</dbReference>
<keyword evidence="1" id="KW-1133">Transmembrane helix</keyword>
<comment type="caution">
    <text evidence="3">The sequence shown here is derived from an EMBL/GenBank/DDBJ whole genome shotgun (WGS) entry which is preliminary data.</text>
</comment>
<gene>
    <name evidence="3" type="ORF">J2793_007174</name>
</gene>
<organism evidence="3 4">
    <name type="scientific">Paraburkholderia caledonica</name>
    <dbReference type="NCBI Taxonomy" id="134536"/>
    <lineage>
        <taxon>Bacteria</taxon>
        <taxon>Pseudomonadati</taxon>
        <taxon>Pseudomonadota</taxon>
        <taxon>Betaproteobacteria</taxon>
        <taxon>Burkholderiales</taxon>
        <taxon>Burkholderiaceae</taxon>
        <taxon>Paraburkholderia</taxon>
    </lineage>
</organism>
<keyword evidence="1" id="KW-0472">Membrane</keyword>
<dbReference type="GO" id="GO:0016020">
    <property type="term" value="C:membrane"/>
    <property type="evidence" value="ECO:0007669"/>
    <property type="project" value="TreeGrafter"/>
</dbReference>
<dbReference type="GO" id="GO:0016747">
    <property type="term" value="F:acyltransferase activity, transferring groups other than amino-acyl groups"/>
    <property type="evidence" value="ECO:0007669"/>
    <property type="project" value="InterPro"/>
</dbReference>
<feature type="transmembrane region" description="Helical" evidence="1">
    <location>
        <begin position="116"/>
        <end position="134"/>
    </location>
</feature>
<accession>A0AB73INX3</accession>
<protein>
    <submittedName>
        <fullName evidence="3">Peptidoglycan/LPS O-acetylase OafA/YrhL</fullName>
    </submittedName>
</protein>
<evidence type="ECO:0000256" key="1">
    <source>
        <dbReference type="SAM" id="Phobius"/>
    </source>
</evidence>
<feature type="transmembrane region" description="Helical" evidence="1">
    <location>
        <begin position="227"/>
        <end position="244"/>
    </location>
</feature>
<evidence type="ECO:0000259" key="2">
    <source>
        <dbReference type="Pfam" id="PF01757"/>
    </source>
</evidence>
<reference evidence="3" key="1">
    <citation type="submission" date="2023-07" db="EMBL/GenBank/DDBJ databases">
        <title>Sorghum-associated microbial communities from plants grown in Nebraska, USA.</title>
        <authorList>
            <person name="Schachtman D."/>
        </authorList>
    </citation>
    <scope>NUCLEOTIDE SEQUENCE</scope>
    <source>
        <strain evidence="3">DS1061</strain>
    </source>
</reference>
<evidence type="ECO:0000313" key="4">
    <source>
        <dbReference type="Proteomes" id="UP001229486"/>
    </source>
</evidence>
<keyword evidence="1" id="KW-0812">Transmembrane</keyword>
<feature type="transmembrane region" description="Helical" evidence="1">
    <location>
        <begin position="191"/>
        <end position="215"/>
    </location>
</feature>
<feature type="transmembrane region" description="Helical" evidence="1">
    <location>
        <begin position="67"/>
        <end position="89"/>
    </location>
</feature>
<feature type="transmembrane region" description="Helical" evidence="1">
    <location>
        <begin position="360"/>
        <end position="380"/>
    </location>
</feature>
<dbReference type="RefSeq" id="WP_392396249.1">
    <property type="nucleotide sequence ID" value="NZ_JAURTK010000027.1"/>
</dbReference>
<proteinExistence type="predicted"/>
<dbReference type="AlphaFoldDB" id="A0AB73INX3"/>
<feature type="transmembrane region" description="Helical" evidence="1">
    <location>
        <begin position="319"/>
        <end position="340"/>
    </location>
</feature>
<name>A0AB73INX3_9BURK</name>
<sequence>MRASNYDNNAMQSAPTEINAVSQVSGHAKNLDIEVLRAVAVLATMLSHSSYLFVWGQSAIGWLGGHVALWAGVDLFFCISGFVIARGLVDQLASAVSGEERARVVCAFWIRRVHRIFPTAFLWLCIGLALTVLFNRYGAFGDLRTNALDAVASVAQMQDLHLYQCFGSGPNTCGTVPIFGPYWSLSLEEKFYLVLPLAIIFFGTRFKWFAALLIVAQVLMPRMTHDFLWWFRTDAFLLGALIALERGGIVHELLEPKFISRNFAARAVPLLMIAMVFAVASPLQVVPIFTGLLAIACAAVVWVASYGKGYIVGTGPLRTALAWVGSRSFAIYLVHVPAYCFTHELWARIEGGNVTFGGNYTVRFLLTAVVLIVAAAELNYRFVETPLRRRGAELSRKILRPLAPSASA</sequence>
<feature type="domain" description="Acyltransferase 3" evidence="2">
    <location>
        <begin position="31"/>
        <end position="372"/>
    </location>
</feature>
<dbReference type="InterPro" id="IPR050879">
    <property type="entry name" value="Acyltransferase_3"/>
</dbReference>
<dbReference type="Proteomes" id="UP001229486">
    <property type="component" value="Unassembled WGS sequence"/>
</dbReference>
<dbReference type="GO" id="GO:0009103">
    <property type="term" value="P:lipopolysaccharide biosynthetic process"/>
    <property type="evidence" value="ECO:0007669"/>
    <property type="project" value="TreeGrafter"/>
</dbReference>
<dbReference type="Pfam" id="PF01757">
    <property type="entry name" value="Acyl_transf_3"/>
    <property type="match status" value="1"/>
</dbReference>
<evidence type="ECO:0000313" key="3">
    <source>
        <dbReference type="EMBL" id="MDP9651699.1"/>
    </source>
</evidence>
<dbReference type="EMBL" id="JAURTK010000027">
    <property type="protein sequence ID" value="MDP9651699.1"/>
    <property type="molecule type" value="Genomic_DNA"/>
</dbReference>
<feature type="transmembrane region" description="Helical" evidence="1">
    <location>
        <begin position="288"/>
        <end position="307"/>
    </location>
</feature>
<dbReference type="InterPro" id="IPR002656">
    <property type="entry name" value="Acyl_transf_3_dom"/>
</dbReference>
<feature type="transmembrane region" description="Helical" evidence="1">
    <location>
        <begin position="35"/>
        <end position="55"/>
    </location>
</feature>
<feature type="transmembrane region" description="Helical" evidence="1">
    <location>
        <begin position="264"/>
        <end position="282"/>
    </location>
</feature>